<protein>
    <submittedName>
        <fullName evidence="2">Uncharacterized protein</fullName>
    </submittedName>
</protein>
<accession>A0A165AI82</accession>
<evidence type="ECO:0000256" key="1">
    <source>
        <dbReference type="SAM" id="MobiDB-lite"/>
    </source>
</evidence>
<dbReference type="InParanoid" id="A0A165AI82"/>
<keyword evidence="3" id="KW-1185">Reference proteome</keyword>
<dbReference type="Proteomes" id="UP000076632">
    <property type="component" value="Unassembled WGS sequence"/>
</dbReference>
<gene>
    <name evidence="2" type="ORF">L228DRAFT_249276</name>
</gene>
<dbReference type="AlphaFoldDB" id="A0A165AI82"/>
<dbReference type="RefSeq" id="XP_018186074.1">
    <property type="nucleotide sequence ID" value="XM_018333060.1"/>
</dbReference>
<organism evidence="2 3">
    <name type="scientific">Xylona heveae (strain CBS 132557 / TC161)</name>
    <dbReference type="NCBI Taxonomy" id="1328760"/>
    <lineage>
        <taxon>Eukaryota</taxon>
        <taxon>Fungi</taxon>
        <taxon>Dikarya</taxon>
        <taxon>Ascomycota</taxon>
        <taxon>Pezizomycotina</taxon>
        <taxon>Xylonomycetes</taxon>
        <taxon>Xylonales</taxon>
        <taxon>Xylonaceae</taxon>
        <taxon>Xylona</taxon>
    </lineage>
</organism>
<proteinExistence type="predicted"/>
<name>A0A165AI82_XYLHT</name>
<feature type="compositionally biased region" description="Basic and acidic residues" evidence="1">
    <location>
        <begin position="226"/>
        <end position="239"/>
    </location>
</feature>
<sequence>MSRVSSLTAEALARLESIGLPAKPTPIKGWRSISGSSWKTISSGSSRESIVIPEFIESMETLQYLGFTKETAEKLWLKIEKRPDPDMNDFMRMVRGWVRSFPNAVDEDDDWISVMNKIGIKTRLRQAILTPEYKDIRLSETCHYWINETMQCDFQFLESISNRILQKITSLPSLSSGGETMSEFGPASPPPSAELFVEPYEMPASAGRVKGKNKSRAVGSEYSARSFEESPTKKPKLDPDDPFSSTKLDVSSAAPEKPKEPTIVLYKGGDLVRLESALTLEPNKKGLLRIMTHPPTDLSSLELRLYFTSQHEIAEKYAGYAHVRNEGGRGAGILHAEIPTRFLADIVDIYGEEWREFVWCCRQIIDLPDHLEYLAHQPVIRAPSWLFPNAKAQKPTTTKADVLPFKLDGNNTASQIAFTVARVNEMDKDVSVWIEKVGKNQDEKS</sequence>
<dbReference type="EMBL" id="KV407462">
    <property type="protein sequence ID" value="KZF20519.1"/>
    <property type="molecule type" value="Genomic_DNA"/>
</dbReference>
<dbReference type="OrthoDB" id="5429780at2759"/>
<reference evidence="2 3" key="1">
    <citation type="journal article" date="2016" name="Fungal Biol.">
        <title>The genome of Xylona heveae provides a window into fungal endophytism.</title>
        <authorList>
            <person name="Gazis R."/>
            <person name="Kuo A."/>
            <person name="Riley R."/>
            <person name="LaButti K."/>
            <person name="Lipzen A."/>
            <person name="Lin J."/>
            <person name="Amirebrahimi M."/>
            <person name="Hesse C.N."/>
            <person name="Spatafora J.W."/>
            <person name="Henrissat B."/>
            <person name="Hainaut M."/>
            <person name="Grigoriev I.V."/>
            <person name="Hibbett D.S."/>
        </authorList>
    </citation>
    <scope>NUCLEOTIDE SEQUENCE [LARGE SCALE GENOMIC DNA]</scope>
    <source>
        <strain evidence="2 3">TC161</strain>
    </source>
</reference>
<feature type="region of interest" description="Disordered" evidence="1">
    <location>
        <begin position="175"/>
        <end position="255"/>
    </location>
</feature>
<evidence type="ECO:0000313" key="2">
    <source>
        <dbReference type="EMBL" id="KZF20519.1"/>
    </source>
</evidence>
<dbReference type="STRING" id="1328760.A0A165AI82"/>
<evidence type="ECO:0000313" key="3">
    <source>
        <dbReference type="Proteomes" id="UP000076632"/>
    </source>
</evidence>
<dbReference type="GeneID" id="28898197"/>